<feature type="compositionally biased region" description="Basic and acidic residues" evidence="1">
    <location>
        <begin position="318"/>
        <end position="329"/>
    </location>
</feature>
<dbReference type="Gene3D" id="1.20.1280.50">
    <property type="match status" value="1"/>
</dbReference>
<dbReference type="PANTHER" id="PTHR46301:SF74">
    <property type="entry name" value="F-BOX DOMAIN-CONTAINING PROTEIN"/>
    <property type="match status" value="1"/>
</dbReference>
<dbReference type="GO" id="GO:0004842">
    <property type="term" value="F:ubiquitin-protein transferase activity"/>
    <property type="evidence" value="ECO:0000318"/>
    <property type="project" value="GO_Central"/>
</dbReference>
<evidence type="ECO:0000313" key="3">
    <source>
        <dbReference type="EMBL" id="EFJ06939.1"/>
    </source>
</evidence>
<dbReference type="GO" id="GO:0031146">
    <property type="term" value="P:SCF-dependent proteasomal ubiquitin-dependent protein catabolic process"/>
    <property type="evidence" value="ECO:0000318"/>
    <property type="project" value="GO_Central"/>
</dbReference>
<dbReference type="InterPro" id="IPR036047">
    <property type="entry name" value="F-box-like_dom_sf"/>
</dbReference>
<dbReference type="KEGG" id="smo:SELMODRAFT_430226"/>
<dbReference type="Proteomes" id="UP000001514">
    <property type="component" value="Unassembled WGS sequence"/>
</dbReference>
<dbReference type="HOGENOM" id="CLU_474424_0_0_1"/>
<sequence length="575" mass="65459">MGAFDALGDDLVLDILSRLSPADIILKAGRICKQWHLLARSQELREAVARRAAGDPWFGDLEPWLVLQCGRRLLLYPSLDALLNNQGRELDHRSFSVGPPGHRFCFVACSLGLVCGRLEDLDQTGSEAMTLAVGNPLTNAWTILPRLDVKEKPWEYVFRVTRSGHYHVDVAFATLVMDYNSQTNDWGSYHDPDRLMSTPYFVGSCIEGIFVLRVDKRSLSWRIYLTKDQHVVFYQDRHHFSHEKTLTTGLRDSCLSSDPDDCDREYENTKHGEDEKPRVELAGSSVRGGQASVERRQWHPQLGQSMQASKPCQKRKNREFQESIQHDDPEPGPSKEQVKLDCATHEFGNQRKTYCLFREFLLASAFKECCWPTRRWRPILSWRALPCLMTSPPSLEQASSASMRETLLEDPSRGRFAALPCRIQSERRQRRARVPAHRVLVEIFPCIVEAMAANRVKTFLASSRLWQRAYMLSSAVWSISSDLPRHCERMDRSSELQASTTLKNVKQSGLGPLGSSSILLKRLTSSSCVIRDRIPVHMSALHGSKVSLAVSSDPLSRGNWQWRDYRLQSECIRSS</sequence>
<dbReference type="EMBL" id="GL377691">
    <property type="protein sequence ID" value="EFJ06939.1"/>
    <property type="molecule type" value="Genomic_DNA"/>
</dbReference>
<keyword evidence="4" id="KW-1185">Reference proteome</keyword>
<name>D8T8S0_SELML</name>
<accession>D8T8S0</accession>
<dbReference type="Gramene" id="EFJ06939">
    <property type="protein sequence ID" value="EFJ06939"/>
    <property type="gene ID" value="SELMODRAFT_430226"/>
</dbReference>
<feature type="compositionally biased region" description="Basic and acidic residues" evidence="1">
    <location>
        <begin position="265"/>
        <end position="279"/>
    </location>
</feature>
<protein>
    <recommendedName>
        <fullName evidence="2">F-box domain-containing protein</fullName>
    </recommendedName>
</protein>
<organism evidence="4">
    <name type="scientific">Selaginella moellendorffii</name>
    <name type="common">Spikemoss</name>
    <dbReference type="NCBI Taxonomy" id="88036"/>
    <lineage>
        <taxon>Eukaryota</taxon>
        <taxon>Viridiplantae</taxon>
        <taxon>Streptophyta</taxon>
        <taxon>Embryophyta</taxon>
        <taxon>Tracheophyta</taxon>
        <taxon>Lycopodiopsida</taxon>
        <taxon>Selaginellales</taxon>
        <taxon>Selaginellaceae</taxon>
        <taxon>Selaginella</taxon>
    </lineage>
</organism>
<evidence type="ECO:0000256" key="1">
    <source>
        <dbReference type="SAM" id="MobiDB-lite"/>
    </source>
</evidence>
<proteinExistence type="predicted"/>
<dbReference type="InterPro" id="IPR001810">
    <property type="entry name" value="F-box_dom"/>
</dbReference>
<reference evidence="3 4" key="1">
    <citation type="journal article" date="2011" name="Science">
        <title>The Selaginella genome identifies genetic changes associated with the evolution of vascular plants.</title>
        <authorList>
            <person name="Banks J.A."/>
            <person name="Nishiyama T."/>
            <person name="Hasebe M."/>
            <person name="Bowman J.L."/>
            <person name="Gribskov M."/>
            <person name="dePamphilis C."/>
            <person name="Albert V.A."/>
            <person name="Aono N."/>
            <person name="Aoyama T."/>
            <person name="Ambrose B.A."/>
            <person name="Ashton N.W."/>
            <person name="Axtell M.J."/>
            <person name="Barker E."/>
            <person name="Barker M.S."/>
            <person name="Bennetzen J.L."/>
            <person name="Bonawitz N.D."/>
            <person name="Chapple C."/>
            <person name="Cheng C."/>
            <person name="Correa L.G."/>
            <person name="Dacre M."/>
            <person name="DeBarry J."/>
            <person name="Dreyer I."/>
            <person name="Elias M."/>
            <person name="Engstrom E.M."/>
            <person name="Estelle M."/>
            <person name="Feng L."/>
            <person name="Finet C."/>
            <person name="Floyd S.K."/>
            <person name="Frommer W.B."/>
            <person name="Fujita T."/>
            <person name="Gramzow L."/>
            <person name="Gutensohn M."/>
            <person name="Harholt J."/>
            <person name="Hattori M."/>
            <person name="Heyl A."/>
            <person name="Hirai T."/>
            <person name="Hiwatashi Y."/>
            <person name="Ishikawa M."/>
            <person name="Iwata M."/>
            <person name="Karol K.G."/>
            <person name="Koehler B."/>
            <person name="Kolukisaoglu U."/>
            <person name="Kubo M."/>
            <person name="Kurata T."/>
            <person name="Lalonde S."/>
            <person name="Li K."/>
            <person name="Li Y."/>
            <person name="Litt A."/>
            <person name="Lyons E."/>
            <person name="Manning G."/>
            <person name="Maruyama T."/>
            <person name="Michael T.P."/>
            <person name="Mikami K."/>
            <person name="Miyazaki S."/>
            <person name="Morinaga S."/>
            <person name="Murata T."/>
            <person name="Mueller-Roeber B."/>
            <person name="Nelson D.R."/>
            <person name="Obara M."/>
            <person name="Oguri Y."/>
            <person name="Olmstead R.G."/>
            <person name="Onodera N."/>
            <person name="Petersen B.L."/>
            <person name="Pils B."/>
            <person name="Prigge M."/>
            <person name="Rensing S.A."/>
            <person name="Riano-Pachon D.M."/>
            <person name="Roberts A.W."/>
            <person name="Sato Y."/>
            <person name="Scheller H.V."/>
            <person name="Schulz B."/>
            <person name="Schulz C."/>
            <person name="Shakirov E.V."/>
            <person name="Shibagaki N."/>
            <person name="Shinohara N."/>
            <person name="Shippen D.E."/>
            <person name="Soerensen I."/>
            <person name="Sotooka R."/>
            <person name="Sugimoto N."/>
            <person name="Sugita M."/>
            <person name="Sumikawa N."/>
            <person name="Tanurdzic M."/>
            <person name="Theissen G."/>
            <person name="Ulvskov P."/>
            <person name="Wakazuki S."/>
            <person name="Weng J.K."/>
            <person name="Willats W.W."/>
            <person name="Wipf D."/>
            <person name="Wolf P.G."/>
            <person name="Yang L."/>
            <person name="Zimmer A.D."/>
            <person name="Zhu Q."/>
            <person name="Mitros T."/>
            <person name="Hellsten U."/>
            <person name="Loque D."/>
            <person name="Otillar R."/>
            <person name="Salamov A."/>
            <person name="Schmutz J."/>
            <person name="Shapiro H."/>
            <person name="Lindquist E."/>
            <person name="Lucas S."/>
            <person name="Rokhsar D."/>
            <person name="Grigoriev I.V."/>
        </authorList>
    </citation>
    <scope>NUCLEOTIDE SEQUENCE [LARGE SCALE GENOMIC DNA]</scope>
</reference>
<evidence type="ECO:0000259" key="2">
    <source>
        <dbReference type="Pfam" id="PF00646"/>
    </source>
</evidence>
<dbReference type="PANTHER" id="PTHR46301">
    <property type="entry name" value="F-BOX/KELCH-REPEAT PROTEIN"/>
    <property type="match status" value="1"/>
</dbReference>
<dbReference type="AlphaFoldDB" id="D8T8S0"/>
<feature type="region of interest" description="Disordered" evidence="1">
    <location>
        <begin position="265"/>
        <end position="337"/>
    </location>
</feature>
<evidence type="ECO:0000313" key="4">
    <source>
        <dbReference type="Proteomes" id="UP000001514"/>
    </source>
</evidence>
<dbReference type="Pfam" id="PF00646">
    <property type="entry name" value="F-box"/>
    <property type="match status" value="1"/>
</dbReference>
<feature type="domain" description="F-box" evidence="2">
    <location>
        <begin position="7"/>
        <end position="44"/>
    </location>
</feature>
<gene>
    <name evidence="3" type="ORF">SELMODRAFT_430226</name>
</gene>
<dbReference type="SUPFAM" id="SSF81383">
    <property type="entry name" value="F-box domain"/>
    <property type="match status" value="1"/>
</dbReference>
<dbReference type="InParanoid" id="D8T8S0"/>